<feature type="compositionally biased region" description="Low complexity" evidence="1">
    <location>
        <begin position="39"/>
        <end position="61"/>
    </location>
</feature>
<keyword evidence="4" id="KW-1185">Reference proteome</keyword>
<evidence type="ECO:0000256" key="2">
    <source>
        <dbReference type="SAM" id="SignalP"/>
    </source>
</evidence>
<proteinExistence type="predicted"/>
<feature type="signal peptide" evidence="2">
    <location>
        <begin position="1"/>
        <end position="23"/>
    </location>
</feature>
<sequence>MARVQRTTTTATLLVATALTALTGCVTVQDHPSAPGAPPSASARPGPEGPAGAQVAQAPAREALERVDASGPSHPASGEGRRTAAAEDSAGRPAPRPRPAHPAPHRTGRSHVEVPDARGVAKATSDAARRGTDVCALGERYGGWRADSPQAVICEGTYGR</sequence>
<dbReference type="EMBL" id="SZNQ01000001">
    <property type="protein sequence ID" value="TKT04866.1"/>
    <property type="molecule type" value="Genomic_DNA"/>
</dbReference>
<dbReference type="AlphaFoldDB" id="A0A4U5WVL6"/>
<feature type="region of interest" description="Disordered" evidence="1">
    <location>
        <begin position="29"/>
        <end position="130"/>
    </location>
</feature>
<dbReference type="Proteomes" id="UP000305929">
    <property type="component" value="Unassembled WGS sequence"/>
</dbReference>
<evidence type="ECO:0000313" key="4">
    <source>
        <dbReference type="Proteomes" id="UP000305929"/>
    </source>
</evidence>
<feature type="chain" id="PRO_5039319034" description="Lipoprotein" evidence="2">
    <location>
        <begin position="24"/>
        <end position="160"/>
    </location>
</feature>
<name>A0A4U5WVL6_STRLS</name>
<protein>
    <recommendedName>
        <fullName evidence="5">Lipoprotein</fullName>
    </recommendedName>
</protein>
<evidence type="ECO:0000313" key="3">
    <source>
        <dbReference type="EMBL" id="TKT04866.1"/>
    </source>
</evidence>
<evidence type="ECO:0008006" key="5">
    <source>
        <dbReference type="Google" id="ProtNLM"/>
    </source>
</evidence>
<evidence type="ECO:0000256" key="1">
    <source>
        <dbReference type="SAM" id="MobiDB-lite"/>
    </source>
</evidence>
<keyword evidence="2" id="KW-0732">Signal</keyword>
<organism evidence="3 4">
    <name type="scientific">Streptomyces lasalocidi</name>
    <name type="common">Streptomyces lasaliensis</name>
    <dbReference type="NCBI Taxonomy" id="324833"/>
    <lineage>
        <taxon>Bacteria</taxon>
        <taxon>Bacillati</taxon>
        <taxon>Actinomycetota</taxon>
        <taxon>Actinomycetes</taxon>
        <taxon>Kitasatosporales</taxon>
        <taxon>Streptomycetaceae</taxon>
        <taxon>Streptomyces</taxon>
    </lineage>
</organism>
<reference evidence="3 4" key="1">
    <citation type="submission" date="2019-04" db="EMBL/GenBank/DDBJ databases">
        <title>Streptomyces lasaliensis sp. nov., an Actinomycete isolated from soil which produces the polyether antibiotic lasalocid.</title>
        <authorList>
            <person name="Erwin G."/>
            <person name="Haber C."/>
        </authorList>
    </citation>
    <scope>NUCLEOTIDE SEQUENCE [LARGE SCALE GENOMIC DNA]</scope>
    <source>
        <strain evidence="3 4">X-537</strain>
    </source>
</reference>
<gene>
    <name evidence="3" type="ORF">E4U91_05575</name>
</gene>
<dbReference type="OrthoDB" id="4338732at2"/>
<accession>A0A4U5WVL6</accession>
<dbReference type="PROSITE" id="PS51257">
    <property type="entry name" value="PROKAR_LIPOPROTEIN"/>
    <property type="match status" value="1"/>
</dbReference>
<comment type="caution">
    <text evidence="3">The sequence shown here is derived from an EMBL/GenBank/DDBJ whole genome shotgun (WGS) entry which is preliminary data.</text>
</comment>